<dbReference type="EMBL" id="VLLG01000006">
    <property type="protein sequence ID" value="TWI82571.1"/>
    <property type="molecule type" value="Genomic_DNA"/>
</dbReference>
<dbReference type="InterPro" id="IPR036977">
    <property type="entry name" value="DNA_primase_Znf_CHC2"/>
</dbReference>
<comment type="caution">
    <text evidence="1">The sequence shown here is derived from an EMBL/GenBank/DDBJ whole genome shotgun (WGS) entry which is preliminary data.</text>
</comment>
<evidence type="ECO:0000313" key="1">
    <source>
        <dbReference type="EMBL" id="TWI82571.1"/>
    </source>
</evidence>
<sequence length="337" mass="38408">MKKLTITEAKQIDITDYLASQRHYPDPKMSNSREFWYSSPLPGRVDNKPSFKVDRKLNLWFDHGIGKGGSIIDFGIQYHGCTIPEFLEKLQTFLSFHRDLSPALPGPGDAQLPHRADPTTLSGEKKKIRGVSAGPITSPALVHYLGQRRIPVELAQAYCREVQYKLHGKQYYAIGFPNDAGGYELRNPYFKGSSSPKGITFIDHGANQVAVFEGFFNFLSFLTIYQGRNLQPINLLVLNSLSFFEKSQPLMERHQTIDLYLDRDTAGIKYTAQVVKENSPYKDCSILYQGCKDLNQWLIQNFLQIQREIQAIKRATGVADDVMNKQVARDRQRGHRF</sequence>
<reference evidence="1 2" key="1">
    <citation type="journal article" date="2013" name="Stand. Genomic Sci.">
        <title>Genomic Encyclopedia of Type Strains, Phase I: The one thousand microbial genomes (KMG-I) project.</title>
        <authorList>
            <person name="Kyrpides N.C."/>
            <person name="Woyke T."/>
            <person name="Eisen J.A."/>
            <person name="Garrity G."/>
            <person name="Lilburn T.G."/>
            <person name="Beck B.J."/>
            <person name="Whitman W.B."/>
            <person name="Hugenholtz P."/>
            <person name="Klenk H.P."/>
        </authorList>
    </citation>
    <scope>NUCLEOTIDE SEQUENCE [LARGE SCALE GENOMIC DNA]</scope>
    <source>
        <strain evidence="1 2">DSM 13484</strain>
    </source>
</reference>
<organism evidence="1 2">
    <name type="scientific">Chitinophaga japonensis</name>
    <name type="common">Flexibacter japonensis</name>
    <dbReference type="NCBI Taxonomy" id="104662"/>
    <lineage>
        <taxon>Bacteria</taxon>
        <taxon>Pseudomonadati</taxon>
        <taxon>Bacteroidota</taxon>
        <taxon>Chitinophagia</taxon>
        <taxon>Chitinophagales</taxon>
        <taxon>Chitinophagaceae</taxon>
        <taxon>Chitinophaga</taxon>
    </lineage>
</organism>
<dbReference type="GO" id="GO:0006260">
    <property type="term" value="P:DNA replication"/>
    <property type="evidence" value="ECO:0007669"/>
    <property type="project" value="InterPro"/>
</dbReference>
<proteinExistence type="predicted"/>
<dbReference type="Proteomes" id="UP000316778">
    <property type="component" value="Unassembled WGS sequence"/>
</dbReference>
<dbReference type="GO" id="GO:0003677">
    <property type="term" value="F:DNA binding"/>
    <property type="evidence" value="ECO:0007669"/>
    <property type="project" value="InterPro"/>
</dbReference>
<dbReference type="Pfam" id="PF13155">
    <property type="entry name" value="Toprim_2"/>
    <property type="match status" value="1"/>
</dbReference>
<dbReference type="RefSeq" id="WP_145718778.1">
    <property type="nucleotide sequence ID" value="NZ_BAAAFY010000006.1"/>
</dbReference>
<dbReference type="OrthoDB" id="8536512at2"/>
<dbReference type="GO" id="GO:0008270">
    <property type="term" value="F:zinc ion binding"/>
    <property type="evidence" value="ECO:0007669"/>
    <property type="project" value="InterPro"/>
</dbReference>
<dbReference type="Gene3D" id="3.90.580.10">
    <property type="entry name" value="Zinc finger, CHC2-type domain"/>
    <property type="match status" value="1"/>
</dbReference>
<gene>
    <name evidence="1" type="ORF">LX66_5145</name>
</gene>
<protein>
    <submittedName>
        <fullName evidence="1">Toprim domain-containing protein</fullName>
    </submittedName>
</protein>
<dbReference type="SUPFAM" id="SSF56731">
    <property type="entry name" value="DNA primase core"/>
    <property type="match status" value="1"/>
</dbReference>
<keyword evidence="2" id="KW-1185">Reference proteome</keyword>
<accession>A0A562SMQ2</accession>
<dbReference type="Gene3D" id="3.40.1360.10">
    <property type="match status" value="1"/>
</dbReference>
<name>A0A562SMQ2_CHIJA</name>
<dbReference type="AlphaFoldDB" id="A0A562SMQ2"/>
<dbReference type="SUPFAM" id="SSF57783">
    <property type="entry name" value="Zinc beta-ribbon"/>
    <property type="match status" value="1"/>
</dbReference>
<evidence type="ECO:0000313" key="2">
    <source>
        <dbReference type="Proteomes" id="UP000316778"/>
    </source>
</evidence>